<evidence type="ECO:0000313" key="3">
    <source>
        <dbReference type="WBParaSite" id="TASK_0000661501-mRNA-1"/>
    </source>
</evidence>
<keyword evidence="2" id="KW-1185">Reference proteome</keyword>
<protein>
    <submittedName>
        <fullName evidence="1 3">Uncharacterized protein</fullName>
    </submittedName>
</protein>
<dbReference type="WBParaSite" id="TASK_0000661501-mRNA-1">
    <property type="protein sequence ID" value="TASK_0000661501-mRNA-1"/>
    <property type="gene ID" value="TASK_0000661501"/>
</dbReference>
<dbReference type="AlphaFoldDB" id="A0A0R3W8D7"/>
<name>A0A0R3W8D7_TAEAS</name>
<reference evidence="3" key="1">
    <citation type="submission" date="2017-02" db="UniProtKB">
        <authorList>
            <consortium name="WormBaseParasite"/>
        </authorList>
    </citation>
    <scope>IDENTIFICATION</scope>
</reference>
<evidence type="ECO:0000313" key="2">
    <source>
        <dbReference type="Proteomes" id="UP000282613"/>
    </source>
</evidence>
<gene>
    <name evidence="1" type="ORF">TASK_LOCUS6616</name>
</gene>
<sequence length="127" mass="14375">MLVSGRPLRVRDLRTYLWTIEKRYSTLACLILSSTVNNRDWSGHKPLFRWLDAVSKCHGRDGCRNGDSEVSTTVGNNCKADLIDLRPSVKGPGTTFIMIRGRDVLSSQLFRGNSFHTLHARWKPSSL</sequence>
<accession>A0A0R3W8D7</accession>
<organism evidence="3">
    <name type="scientific">Taenia asiatica</name>
    <name type="common">Asian tapeworm</name>
    <dbReference type="NCBI Taxonomy" id="60517"/>
    <lineage>
        <taxon>Eukaryota</taxon>
        <taxon>Metazoa</taxon>
        <taxon>Spiralia</taxon>
        <taxon>Lophotrochozoa</taxon>
        <taxon>Platyhelminthes</taxon>
        <taxon>Cestoda</taxon>
        <taxon>Eucestoda</taxon>
        <taxon>Cyclophyllidea</taxon>
        <taxon>Taeniidae</taxon>
        <taxon>Taenia</taxon>
    </lineage>
</organism>
<dbReference type="Proteomes" id="UP000282613">
    <property type="component" value="Unassembled WGS sequence"/>
</dbReference>
<dbReference type="EMBL" id="UYRS01018519">
    <property type="protein sequence ID" value="VDK37044.1"/>
    <property type="molecule type" value="Genomic_DNA"/>
</dbReference>
<proteinExistence type="predicted"/>
<reference evidence="1 2" key="2">
    <citation type="submission" date="2018-11" db="EMBL/GenBank/DDBJ databases">
        <authorList>
            <consortium name="Pathogen Informatics"/>
        </authorList>
    </citation>
    <scope>NUCLEOTIDE SEQUENCE [LARGE SCALE GENOMIC DNA]</scope>
</reference>
<evidence type="ECO:0000313" key="1">
    <source>
        <dbReference type="EMBL" id="VDK37044.1"/>
    </source>
</evidence>